<accession>A0A0M3T6K8</accession>
<name>A0A0M3T6K8_BIFLI</name>
<organism evidence="1 2">
    <name type="scientific">Bifidobacterium longum subsp. infantis</name>
    <dbReference type="NCBI Taxonomy" id="1682"/>
    <lineage>
        <taxon>Bacteria</taxon>
        <taxon>Bacillati</taxon>
        <taxon>Actinomycetota</taxon>
        <taxon>Actinomycetes</taxon>
        <taxon>Bifidobacteriales</taxon>
        <taxon>Bifidobacteriaceae</taxon>
        <taxon>Bifidobacterium</taxon>
    </lineage>
</organism>
<proteinExistence type="predicted"/>
<dbReference type="Proteomes" id="UP000067206">
    <property type="component" value="Chromosome"/>
</dbReference>
<protein>
    <submittedName>
        <fullName evidence="1">Uncharacterized protein</fullName>
    </submittedName>
</protein>
<sequence length="58" mass="6144">MEEPLFPLALVPLAVGLVLISVVIGSKKLGRERKRTLLRVFSALMVVAGASIIASQLA</sequence>
<dbReference type="RefSeq" id="WP_158082792.1">
    <property type="nucleotide sequence ID" value="NZ_CP010411.1"/>
</dbReference>
<dbReference type="AlphaFoldDB" id="A0A0M3T6K8"/>
<evidence type="ECO:0000313" key="2">
    <source>
        <dbReference type="Proteomes" id="UP000067206"/>
    </source>
</evidence>
<gene>
    <name evidence="1" type="ORF">RY67_1783</name>
</gene>
<evidence type="ECO:0000313" key="1">
    <source>
        <dbReference type="EMBL" id="ALE09795.1"/>
    </source>
</evidence>
<dbReference type="EMBL" id="CP010411">
    <property type="protein sequence ID" value="ALE09795.1"/>
    <property type="molecule type" value="Genomic_DNA"/>
</dbReference>
<dbReference type="PATRIC" id="fig|1682.24.peg.1742"/>
<reference evidence="1 2" key="1">
    <citation type="submission" date="2014-12" db="EMBL/GenBank/DDBJ databases">
        <title>Complete genome sequence of Bifidobacterium longum subsp. infantis BT1.</title>
        <authorList>
            <person name="Kim J.F."/>
            <person name="Kwak M.-J."/>
        </authorList>
    </citation>
    <scope>NUCLEOTIDE SEQUENCE [LARGE SCALE GENOMIC DNA]</scope>
    <source>
        <strain evidence="1 2">BT1</strain>
    </source>
</reference>